<feature type="compositionally biased region" description="Low complexity" evidence="2">
    <location>
        <begin position="536"/>
        <end position="560"/>
    </location>
</feature>
<evidence type="ECO:0000313" key="4">
    <source>
        <dbReference type="Proteomes" id="UP000653411"/>
    </source>
</evidence>
<comment type="caution">
    <text evidence="3">The sequence shown here is derived from an EMBL/GenBank/DDBJ whole genome shotgun (WGS) entry which is preliminary data.</text>
</comment>
<evidence type="ECO:0000256" key="2">
    <source>
        <dbReference type="SAM" id="MobiDB-lite"/>
    </source>
</evidence>
<feature type="compositionally biased region" description="Low complexity" evidence="2">
    <location>
        <begin position="916"/>
        <end position="938"/>
    </location>
</feature>
<feature type="region of interest" description="Disordered" evidence="2">
    <location>
        <begin position="1105"/>
        <end position="1142"/>
    </location>
</feature>
<proteinExistence type="predicted"/>
<evidence type="ECO:0000256" key="1">
    <source>
        <dbReference type="SAM" id="Coils"/>
    </source>
</evidence>
<keyword evidence="4" id="KW-1185">Reference proteome</keyword>
<keyword evidence="1" id="KW-0175">Coiled coil</keyword>
<protein>
    <submittedName>
        <fullName evidence="3">Uncharacterized protein</fullName>
    </submittedName>
</protein>
<feature type="compositionally biased region" description="Low complexity" evidence="2">
    <location>
        <begin position="891"/>
        <end position="900"/>
    </location>
</feature>
<feature type="coiled-coil region" evidence="1">
    <location>
        <begin position="686"/>
        <end position="713"/>
    </location>
</feature>
<organism evidence="3 4">
    <name type="scientific">Streptomyces fuscichromogenes</name>
    <dbReference type="NCBI Taxonomy" id="1324013"/>
    <lineage>
        <taxon>Bacteria</taxon>
        <taxon>Bacillati</taxon>
        <taxon>Actinomycetota</taxon>
        <taxon>Actinomycetes</taxon>
        <taxon>Kitasatosporales</taxon>
        <taxon>Streptomycetaceae</taxon>
        <taxon>Streptomyces</taxon>
    </lineage>
</organism>
<reference evidence="3" key="1">
    <citation type="journal article" date="2014" name="Int. J. Syst. Evol. Microbiol.">
        <title>Complete genome sequence of Corynebacterium casei LMG S-19264T (=DSM 44701T), isolated from a smear-ripened cheese.</title>
        <authorList>
            <consortium name="US DOE Joint Genome Institute (JGI-PGF)"/>
            <person name="Walter F."/>
            <person name="Albersmeier A."/>
            <person name="Kalinowski J."/>
            <person name="Ruckert C."/>
        </authorList>
    </citation>
    <scope>NUCLEOTIDE SEQUENCE</scope>
    <source>
        <strain evidence="3">CGMCC 4.7110</strain>
    </source>
</reference>
<reference evidence="3" key="2">
    <citation type="submission" date="2020-09" db="EMBL/GenBank/DDBJ databases">
        <authorList>
            <person name="Sun Q."/>
            <person name="Zhou Y."/>
        </authorList>
    </citation>
    <scope>NUCLEOTIDE SEQUENCE</scope>
    <source>
        <strain evidence="3">CGMCC 4.7110</strain>
    </source>
</reference>
<gene>
    <name evidence="3" type="ORF">GCM10011578_086820</name>
</gene>
<feature type="region of interest" description="Disordered" evidence="2">
    <location>
        <begin position="475"/>
        <end position="569"/>
    </location>
</feature>
<dbReference type="RefSeq" id="WP_189268469.1">
    <property type="nucleotide sequence ID" value="NZ_BMML01000031.1"/>
</dbReference>
<feature type="region of interest" description="Disordered" evidence="2">
    <location>
        <begin position="891"/>
        <end position="981"/>
    </location>
</feature>
<sequence length="1267" mass="131031">MVAGLISVAPAFGAPRAADEPDTGFYRNSIGEQARLDRCTAGFALHAGGPTMKAKAIEGLTAGDGQLHAVIGTPADGYAQMGTAMDTDRDSVSTYLDRSRKRKSDLEAANKVYAQTSDSDEITLIAPEFDKAVTDFTVGAGLDLLKSFGQDGHAVPSKAAIDQATAVYNANKGKDTWNDQAAADTLRDAGRPAYRGTTASDLAYYLRHGGYPDQAPAADTAEFRVEVEALKGAFGACDSLNPVDARRVMNQVVLTAGAEWEQEYAAQAGQRATIITAESDASKAVRDATDAMIDSVGQAWLAEQILLWQKYWAGRPADDILRPAKSVFDKAGKDLTKARANAAAAADKAVKLAAAAKAAAGRADTAQGDAYRIADSRQEPRGRGLVYAQQSVQVAKASSAAAEAASQAAQAASNAARATAKDTATLLGLAQTKAHAVNTEFRRVAAEEAARQARSAADSAEAYAAKAAQNATTAKNAQKTAAEQKEIARQQAENAAAKAATAERERANAAAYRATAASERGKAEASELRAQGLKNSATGARGDADSAADTASAKRAAAEQAESDAEFARDKAYEAERTEKAYESRAAALESAAAAAVGTDAAADAKKAATEARSAADRAAADAAGARSAAADATTAAVNARAAATKAKASAAKSRQASDEAWDSYWGAFSAAQTAHAAAADAIEAAGEAADNARKAGEEAAKAKEQAKVAHDNAVAAHDEALKTAKSAAETVGEAYATTQAALAARDSADRARAPATTAISMGTAYQETDSAAAFAVLTGQQALSLAEQQAKAAEAKSAEAQRMAKDAQALADKASKDDKAAATASAQAAKDASRAATAYKNAQASAKEARTAADAATKLAGDADGYAVAAGGSAVNATLSANSAEAEAAAADNEATQAEKSAAGARQAAKDATDQADAADFSARSAASDAAGAQDAADNADKAAGDAQKAADRAEEAERRRLAEERRNAMESGDTGVSGADARLTADDRALLLKTCGQACVDDWDAASAAVAASVIDWIKKNGADVLLEVIGVNDAKRCFGQGDVESCLWTVVNAASLVALVGKLPAVTRAIALIGAKIGKFFEEAEWGKRTLDQLRKAIEAAKKEPDKGSIGKSSTPCSHSGAESCKNVTFPDKGRPKLGSDGKYHLKEGDSEVQIDNPTDLSDTIGDIDLVKDGVLWENKTATRVTLTQEQMQKWVNKHVGKKVDSYLRARPFLRGYEGAPIGIRFEDPAINTINPGMKALVEKRIAELRRIHPDLDIRFWWPN</sequence>
<dbReference type="AlphaFoldDB" id="A0A918CWG8"/>
<evidence type="ECO:0000313" key="3">
    <source>
        <dbReference type="EMBL" id="GGN39843.1"/>
    </source>
</evidence>
<feature type="compositionally biased region" description="Low complexity" evidence="2">
    <location>
        <begin position="508"/>
        <end position="518"/>
    </location>
</feature>
<accession>A0A918CWG8</accession>
<feature type="compositionally biased region" description="Basic and acidic residues" evidence="2">
    <location>
        <begin position="940"/>
        <end position="970"/>
    </location>
</feature>
<dbReference type="EMBL" id="BMML01000031">
    <property type="protein sequence ID" value="GGN39843.1"/>
    <property type="molecule type" value="Genomic_DNA"/>
</dbReference>
<name>A0A918CWG8_9ACTN</name>
<feature type="coiled-coil region" evidence="1">
    <location>
        <begin position="784"/>
        <end position="818"/>
    </location>
</feature>
<dbReference type="Proteomes" id="UP000653411">
    <property type="component" value="Unassembled WGS sequence"/>
</dbReference>
<feature type="compositionally biased region" description="Low complexity" evidence="2">
    <location>
        <begin position="489"/>
        <end position="500"/>
    </location>
</feature>